<dbReference type="Proteomes" id="UP000572635">
    <property type="component" value="Unassembled WGS sequence"/>
</dbReference>
<gene>
    <name evidence="2" type="ORF">HDA36_005125</name>
</gene>
<reference evidence="2 3" key="1">
    <citation type="submission" date="2020-08" db="EMBL/GenBank/DDBJ databases">
        <title>Sequencing the genomes of 1000 actinobacteria strains.</title>
        <authorList>
            <person name="Klenk H.-P."/>
        </authorList>
    </citation>
    <scope>NUCLEOTIDE SEQUENCE [LARGE SCALE GENOMIC DNA]</scope>
    <source>
        <strain evidence="2 3">DSM 44551</strain>
    </source>
</reference>
<accession>A0A7W8VFY2</accession>
<comment type="caution">
    <text evidence="2">The sequence shown here is derived from an EMBL/GenBank/DDBJ whole genome shotgun (WGS) entry which is preliminary data.</text>
</comment>
<keyword evidence="3" id="KW-1185">Reference proteome</keyword>
<evidence type="ECO:0000256" key="1">
    <source>
        <dbReference type="SAM" id="MobiDB-lite"/>
    </source>
</evidence>
<dbReference type="RefSeq" id="WP_184396369.1">
    <property type="nucleotide sequence ID" value="NZ_BAAAJD010000008.1"/>
</dbReference>
<organism evidence="2 3">
    <name type="scientific">Nocardiopsis composta</name>
    <dbReference type="NCBI Taxonomy" id="157465"/>
    <lineage>
        <taxon>Bacteria</taxon>
        <taxon>Bacillati</taxon>
        <taxon>Actinomycetota</taxon>
        <taxon>Actinomycetes</taxon>
        <taxon>Streptosporangiales</taxon>
        <taxon>Nocardiopsidaceae</taxon>
        <taxon>Nocardiopsis</taxon>
    </lineage>
</organism>
<evidence type="ECO:0008006" key="4">
    <source>
        <dbReference type="Google" id="ProtNLM"/>
    </source>
</evidence>
<evidence type="ECO:0000313" key="2">
    <source>
        <dbReference type="EMBL" id="MBB5435041.1"/>
    </source>
</evidence>
<evidence type="ECO:0000313" key="3">
    <source>
        <dbReference type="Proteomes" id="UP000572635"/>
    </source>
</evidence>
<dbReference type="EMBL" id="JACHDB010000001">
    <property type="protein sequence ID" value="MBB5435041.1"/>
    <property type="molecule type" value="Genomic_DNA"/>
</dbReference>
<dbReference type="AlphaFoldDB" id="A0A7W8VFY2"/>
<name>A0A7W8VFY2_9ACTN</name>
<protein>
    <recommendedName>
        <fullName evidence="4">tRNA-guanine(15) transglycosylase-like domain-containing protein</fullName>
    </recommendedName>
</protein>
<proteinExistence type="predicted"/>
<feature type="region of interest" description="Disordered" evidence="1">
    <location>
        <begin position="228"/>
        <end position="249"/>
    </location>
</feature>
<sequence>MSLLPARSPVPEHPYHRLDGCIMLQVKKAEDAPLADVSPLDSGIVFCGSGAAEEARRLTSEGGFNGPVLIDPAAYERHVATPERPFELGQPSLFNDDELGEALNRFLKQRSVMALTPTGYLRTGDTRSLASAVRRVTGLGRNDVLLTVPIDAGWLTDSSFPDLVSLLRRTPVPKAMVLGHPRDPLKPVGAAERLGELFDSVPGCGLLRTDLAAFDAMVHGADFAAIGDSPSARHARPPGSGGRGARGRSSPAVLIPRMLTYRWGEEFATALAEADPPRCPCDFCASWMRRTGFRDGGRPLTSFTTELEKADAHTHNLAVWSTLWRWVQDVDSRAQGLARWRTICDRAVQEHRLLNQVARSPDDRFEIPRALKVWAGRA</sequence>